<proteinExistence type="predicted"/>
<accession>A0A0K2UAV3</accession>
<organism evidence="1">
    <name type="scientific">Lepeophtheirus salmonis</name>
    <name type="common">Salmon louse</name>
    <name type="synonym">Caligus salmonis</name>
    <dbReference type="NCBI Taxonomy" id="72036"/>
    <lineage>
        <taxon>Eukaryota</taxon>
        <taxon>Metazoa</taxon>
        <taxon>Ecdysozoa</taxon>
        <taxon>Arthropoda</taxon>
        <taxon>Crustacea</taxon>
        <taxon>Multicrustacea</taxon>
        <taxon>Hexanauplia</taxon>
        <taxon>Copepoda</taxon>
        <taxon>Siphonostomatoida</taxon>
        <taxon>Caligidae</taxon>
        <taxon>Lepeophtheirus</taxon>
    </lineage>
</organism>
<reference evidence="1" key="1">
    <citation type="submission" date="2014-05" db="EMBL/GenBank/DDBJ databases">
        <authorList>
            <person name="Chronopoulou M."/>
        </authorList>
    </citation>
    <scope>NUCLEOTIDE SEQUENCE</scope>
    <source>
        <tissue evidence="1">Whole organism</tissue>
    </source>
</reference>
<dbReference type="AlphaFoldDB" id="A0A0K2UAV3"/>
<dbReference type="EMBL" id="HACA01017854">
    <property type="protein sequence ID" value="CDW35215.1"/>
    <property type="molecule type" value="Transcribed_RNA"/>
</dbReference>
<sequence length="83" mass="9742">MFLHQSTLFTPRYTCNIEWMLVEEMPKDASISRYVTLRSCIITSRTVSMFPDTTAVFGRPSRNSFLSERRARLNSFNQFLKVL</sequence>
<name>A0A0K2UAV3_LEPSM</name>
<evidence type="ECO:0000313" key="1">
    <source>
        <dbReference type="EMBL" id="CDW35215.1"/>
    </source>
</evidence>
<protein>
    <submittedName>
        <fullName evidence="1">Uncharacterized protein</fullName>
    </submittedName>
</protein>